<dbReference type="Proteomes" id="UP000054324">
    <property type="component" value="Unassembled WGS sequence"/>
</dbReference>
<evidence type="ECO:0000313" key="2">
    <source>
        <dbReference type="Proteomes" id="UP000054324"/>
    </source>
</evidence>
<reference evidence="1 2" key="1">
    <citation type="submission" date="2013-11" db="EMBL/GenBank/DDBJ databases">
        <title>Opisthorchis viverrini - life in the bile duct.</title>
        <authorList>
            <person name="Young N.D."/>
            <person name="Nagarajan N."/>
            <person name="Lin S.J."/>
            <person name="Korhonen P.K."/>
            <person name="Jex A.R."/>
            <person name="Hall R.S."/>
            <person name="Safavi-Hemami H."/>
            <person name="Kaewkong W."/>
            <person name="Bertrand D."/>
            <person name="Gao S."/>
            <person name="Seet Q."/>
            <person name="Wongkham S."/>
            <person name="Teh B.T."/>
            <person name="Wongkham C."/>
            <person name="Intapan P.M."/>
            <person name="Maleewong W."/>
            <person name="Yang X."/>
            <person name="Hu M."/>
            <person name="Wang Z."/>
            <person name="Hofmann A."/>
            <person name="Sternberg P.W."/>
            <person name="Tan P."/>
            <person name="Wang J."/>
            <person name="Gasser R.B."/>
        </authorList>
    </citation>
    <scope>NUCLEOTIDE SEQUENCE [LARGE SCALE GENOMIC DNA]</scope>
</reference>
<dbReference type="CTD" id="20323844"/>
<gene>
    <name evidence="1" type="ORF">T265_09676</name>
</gene>
<accession>A0A075A439</accession>
<dbReference type="AlphaFoldDB" id="A0A075A439"/>
<organism evidence="1 2">
    <name type="scientific">Opisthorchis viverrini</name>
    <name type="common">Southeast Asian liver fluke</name>
    <dbReference type="NCBI Taxonomy" id="6198"/>
    <lineage>
        <taxon>Eukaryota</taxon>
        <taxon>Metazoa</taxon>
        <taxon>Spiralia</taxon>
        <taxon>Lophotrochozoa</taxon>
        <taxon>Platyhelminthes</taxon>
        <taxon>Trematoda</taxon>
        <taxon>Digenea</taxon>
        <taxon>Opisthorchiida</taxon>
        <taxon>Opisthorchiata</taxon>
        <taxon>Opisthorchiidae</taxon>
        <taxon>Opisthorchis</taxon>
    </lineage>
</organism>
<proteinExistence type="predicted"/>
<dbReference type="KEGG" id="ovi:T265_09676"/>
<sequence>MYICNALVIRLLKIRRQSTTGFALFGAHQVARKAGIYRFPLQSRSILMVASLRDGNGLIQFWKSALSQSSVSTA</sequence>
<dbReference type="GeneID" id="20323844"/>
<name>A0A075A439_OPIVI</name>
<evidence type="ECO:0000313" key="1">
    <source>
        <dbReference type="EMBL" id="KER22144.1"/>
    </source>
</evidence>
<keyword evidence="2" id="KW-1185">Reference proteome</keyword>
<dbReference type="EMBL" id="KL596916">
    <property type="protein sequence ID" value="KER22144.1"/>
    <property type="molecule type" value="Genomic_DNA"/>
</dbReference>
<protein>
    <submittedName>
        <fullName evidence="1">Uncharacterized protein</fullName>
    </submittedName>
</protein>
<dbReference type="RefSeq" id="XP_009174095.1">
    <property type="nucleotide sequence ID" value="XM_009175831.1"/>
</dbReference>